<evidence type="ECO:0000313" key="3">
    <source>
        <dbReference type="Proteomes" id="UP000070501"/>
    </source>
</evidence>
<dbReference type="AlphaFoldDB" id="A0A136JGJ7"/>
<dbReference type="STRING" id="196109.A0A136JGJ7"/>
<name>A0A136JGJ7_9PEZI</name>
<dbReference type="PANTHER" id="PTHR33112">
    <property type="entry name" value="DOMAIN PROTEIN, PUTATIVE-RELATED"/>
    <property type="match status" value="1"/>
</dbReference>
<dbReference type="EMBL" id="KQ964246">
    <property type="protein sequence ID" value="KXJ96262.1"/>
    <property type="molecule type" value="Genomic_DNA"/>
</dbReference>
<feature type="domain" description="Heterokaryon incompatibility" evidence="1">
    <location>
        <begin position="151"/>
        <end position="304"/>
    </location>
</feature>
<evidence type="ECO:0000259" key="1">
    <source>
        <dbReference type="Pfam" id="PF06985"/>
    </source>
</evidence>
<proteinExistence type="predicted"/>
<dbReference type="Pfam" id="PF06985">
    <property type="entry name" value="HET"/>
    <property type="match status" value="1"/>
</dbReference>
<dbReference type="Proteomes" id="UP000070501">
    <property type="component" value="Unassembled WGS sequence"/>
</dbReference>
<keyword evidence="3" id="KW-1185">Reference proteome</keyword>
<gene>
    <name evidence="2" type="ORF">Micbo1qcDRAFT_193038</name>
</gene>
<accession>A0A136JGJ7</accession>
<organism evidence="2 3">
    <name type="scientific">Microdochium bolleyi</name>
    <dbReference type="NCBI Taxonomy" id="196109"/>
    <lineage>
        <taxon>Eukaryota</taxon>
        <taxon>Fungi</taxon>
        <taxon>Dikarya</taxon>
        <taxon>Ascomycota</taxon>
        <taxon>Pezizomycotina</taxon>
        <taxon>Sordariomycetes</taxon>
        <taxon>Xylariomycetidae</taxon>
        <taxon>Xylariales</taxon>
        <taxon>Microdochiaceae</taxon>
        <taxon>Microdochium</taxon>
    </lineage>
</organism>
<dbReference type="InterPro" id="IPR010730">
    <property type="entry name" value="HET"/>
</dbReference>
<evidence type="ECO:0000313" key="2">
    <source>
        <dbReference type="EMBL" id="KXJ96262.1"/>
    </source>
</evidence>
<dbReference type="PANTHER" id="PTHR33112:SF10">
    <property type="entry name" value="TOL"/>
    <property type="match status" value="1"/>
</dbReference>
<sequence>MRHQGASWLLLRTPARSALLSGGSIPHYSGRASELQRTPEKQTLALSLSVYTNDMYLSRDLLPLQMASFVLEADTAEETSDVVMTSTTTSSDESFAQASRWIEHCRLHHKVCNADKSMWFPTRLIYIGDGPNGNDDIRLIHTAVHPPATPYATLSHRWGQAHVLQLLHANIDSFQQGIPASGLPRTFREALLATRKLGVQYIWIDSLCIIQDRDDLSDWHKEATLMHKVYSNSYCNLAASDAKDSTEGLFRDRDPRSLQSRVNLCMEGLDDQQAYLPVTFAESDLWARAVPWSSINRRGWVFQERMLSPRILYFGHEQLFWECRELEATESYPTGLPALIDTQGPGGGLKIHDPMQYLDHIKRKGGHFEQSWDVRDAMANMWSDMVEAYTSCALTMPQDKLIALSGIAQQLQTVFNDEYIAGMWRSRLVINLGWRRNPRSTGTRAAEYRAPTWSWACIDGIIMIPPYAEPGFVFATVDSVRLEHATDGVTTGNLTAGSIELRGVLRRLDVAERRGTGWETKDGLSLNPVELDAEQQDTVEGLPVHPVFGMALFRYNTDNDLSVLLLEQLSHEMGLYRRVGLASIRDNGHIARFLDSKEAKILVT</sequence>
<protein>
    <submittedName>
        <fullName evidence="2">Heterokaryon incompatibility protein-domain-containing protein</fullName>
    </submittedName>
</protein>
<dbReference type="OrthoDB" id="5362512at2759"/>
<reference evidence="3" key="1">
    <citation type="submission" date="2016-02" db="EMBL/GenBank/DDBJ databases">
        <title>Draft genome sequence of Microdochium bolleyi, a fungal endophyte of beachgrass.</title>
        <authorList>
            <consortium name="DOE Joint Genome Institute"/>
            <person name="David A.S."/>
            <person name="May G."/>
            <person name="Haridas S."/>
            <person name="Lim J."/>
            <person name="Wang M."/>
            <person name="Labutti K."/>
            <person name="Lipzen A."/>
            <person name="Barry K."/>
            <person name="Grigoriev I.V."/>
        </authorList>
    </citation>
    <scope>NUCLEOTIDE SEQUENCE [LARGE SCALE GENOMIC DNA]</scope>
    <source>
        <strain evidence="3">J235TASD1</strain>
    </source>
</reference>
<dbReference type="InParanoid" id="A0A136JGJ7"/>